<evidence type="ECO:0000256" key="1">
    <source>
        <dbReference type="SAM" id="MobiDB-lite"/>
    </source>
</evidence>
<protein>
    <recommendedName>
        <fullName evidence="4">C2H2-type domain-containing protein</fullName>
    </recommendedName>
</protein>
<feature type="compositionally biased region" description="Polar residues" evidence="1">
    <location>
        <begin position="90"/>
        <end position="103"/>
    </location>
</feature>
<gene>
    <name evidence="2" type="ORF">WJX74_005602</name>
</gene>
<organism evidence="2 3">
    <name type="scientific">Apatococcus lobatus</name>
    <dbReference type="NCBI Taxonomy" id="904363"/>
    <lineage>
        <taxon>Eukaryota</taxon>
        <taxon>Viridiplantae</taxon>
        <taxon>Chlorophyta</taxon>
        <taxon>core chlorophytes</taxon>
        <taxon>Trebouxiophyceae</taxon>
        <taxon>Chlorellales</taxon>
        <taxon>Chlorellaceae</taxon>
        <taxon>Apatococcus</taxon>
    </lineage>
</organism>
<feature type="region of interest" description="Disordered" evidence="1">
    <location>
        <begin position="71"/>
        <end position="103"/>
    </location>
</feature>
<dbReference type="EMBL" id="JALJOS010000007">
    <property type="protein sequence ID" value="KAK9836669.1"/>
    <property type="molecule type" value="Genomic_DNA"/>
</dbReference>
<name>A0AAW1RS52_9CHLO</name>
<dbReference type="AlphaFoldDB" id="A0AAW1RS52"/>
<evidence type="ECO:0000313" key="3">
    <source>
        <dbReference type="Proteomes" id="UP001438707"/>
    </source>
</evidence>
<evidence type="ECO:0008006" key="4">
    <source>
        <dbReference type="Google" id="ProtNLM"/>
    </source>
</evidence>
<sequence length="417" mass="44343">MSGSGCSGLKLCECNHCCRRFKDAGALKRHKPGASARCRRDAGFLRRRALEGTGLHTLAQAAADSALPEAVVVSSDEEGNEGAEGPGFHNASQDSISRSLQQEASKSSFLQSLGAGSASHNLMSEHTGPFLSLSPPYLEAGSSMMTDDEFTEIDALVNHLETEDGAAADDAALNLTHSPPGSSRQALTPICMPNGFPSGPLASGGSQTINSPPLTRKFPLTGSWLELDAASVLSKALEAAKGKAVHIRLQKIHAALPNSKSQISKPAALTFSKKGTGGKLVNNSAEATIDEGESGFIASHFHERLPEELSWAEKIIEKNPSWDAPAFLPAIEKYIPLLVNEACDIEHMPPTVVQKLIPRGLALKHQHIKVPPQISQPAQQAAAHYPPHPFMPYPSFQLPMYGLIARVAWASPMGAHS</sequence>
<evidence type="ECO:0000313" key="2">
    <source>
        <dbReference type="EMBL" id="KAK9836669.1"/>
    </source>
</evidence>
<comment type="caution">
    <text evidence="2">The sequence shown here is derived from an EMBL/GenBank/DDBJ whole genome shotgun (WGS) entry which is preliminary data.</text>
</comment>
<dbReference type="Proteomes" id="UP001438707">
    <property type="component" value="Unassembled WGS sequence"/>
</dbReference>
<keyword evidence="3" id="KW-1185">Reference proteome</keyword>
<accession>A0AAW1RS52</accession>
<reference evidence="2 3" key="1">
    <citation type="journal article" date="2024" name="Nat. Commun.">
        <title>Phylogenomics reveals the evolutionary origins of lichenization in chlorophyte algae.</title>
        <authorList>
            <person name="Puginier C."/>
            <person name="Libourel C."/>
            <person name="Otte J."/>
            <person name="Skaloud P."/>
            <person name="Haon M."/>
            <person name="Grisel S."/>
            <person name="Petersen M."/>
            <person name="Berrin J.G."/>
            <person name="Delaux P.M."/>
            <person name="Dal Grande F."/>
            <person name="Keller J."/>
        </authorList>
    </citation>
    <scope>NUCLEOTIDE SEQUENCE [LARGE SCALE GENOMIC DNA]</scope>
    <source>
        <strain evidence="2 3">SAG 2145</strain>
    </source>
</reference>
<proteinExistence type="predicted"/>